<accession>A0A1T4XZD4</accession>
<dbReference type="Proteomes" id="UP000190105">
    <property type="component" value="Unassembled WGS sequence"/>
</dbReference>
<evidence type="ECO:0000313" key="4">
    <source>
        <dbReference type="EMBL" id="SKA94578.1"/>
    </source>
</evidence>
<keyword evidence="1" id="KW-0732">Signal</keyword>
<dbReference type="InterPro" id="IPR016047">
    <property type="entry name" value="M23ase_b-sheet_dom"/>
</dbReference>
<dbReference type="AlphaFoldDB" id="A0A1T4XZD4"/>
<feature type="domain" description="M23ase beta-sheet core" evidence="3">
    <location>
        <begin position="110"/>
        <end position="200"/>
    </location>
</feature>
<name>A0A1T4XZD4_9CLOT</name>
<sequence>MNYQGPYYKNRNDNTYMKKLSTQLLAVLIIMLLLLILKFVNNDITSKLSSKVKESFYKDYTKETVEIFNNFAPNTKEVFNKLISKKSEFMIDSMPVYGSIINSTDKDNSYSIKIKTTEKAEVKAVYDGRVERVENDEETGISIIINHGNGFESRYGFLSDIKVSEGEDVTKGSIIGLSGKDKNSENCIIFALLKNGEPVNVEEYLKK</sequence>
<evidence type="ECO:0000256" key="1">
    <source>
        <dbReference type="ARBA" id="ARBA00022729"/>
    </source>
</evidence>
<proteinExistence type="predicted"/>
<feature type="transmembrane region" description="Helical" evidence="2">
    <location>
        <begin position="20"/>
        <end position="40"/>
    </location>
</feature>
<gene>
    <name evidence="4" type="ORF">SAMN05443428_11631</name>
</gene>
<keyword evidence="2" id="KW-1133">Transmembrane helix</keyword>
<dbReference type="OrthoDB" id="9801106at2"/>
<dbReference type="InterPro" id="IPR011055">
    <property type="entry name" value="Dup_hybrid_motif"/>
</dbReference>
<dbReference type="Pfam" id="PF01551">
    <property type="entry name" value="Peptidase_M23"/>
    <property type="match status" value="1"/>
</dbReference>
<evidence type="ECO:0000259" key="3">
    <source>
        <dbReference type="Pfam" id="PF01551"/>
    </source>
</evidence>
<dbReference type="Gene3D" id="2.70.70.10">
    <property type="entry name" value="Glucose Permease (Domain IIA)"/>
    <property type="match status" value="1"/>
</dbReference>
<organism evidence="4 5">
    <name type="scientific">Caloramator quimbayensis</name>
    <dbReference type="NCBI Taxonomy" id="1147123"/>
    <lineage>
        <taxon>Bacteria</taxon>
        <taxon>Bacillati</taxon>
        <taxon>Bacillota</taxon>
        <taxon>Clostridia</taxon>
        <taxon>Eubacteriales</taxon>
        <taxon>Clostridiaceae</taxon>
        <taxon>Caloramator</taxon>
    </lineage>
</organism>
<dbReference type="SUPFAM" id="SSF51261">
    <property type="entry name" value="Duplicated hybrid motif"/>
    <property type="match status" value="1"/>
</dbReference>
<dbReference type="PANTHER" id="PTHR21666">
    <property type="entry name" value="PEPTIDASE-RELATED"/>
    <property type="match status" value="1"/>
</dbReference>
<protein>
    <submittedName>
        <fullName evidence="4">Peptidase family M23</fullName>
    </submittedName>
</protein>
<dbReference type="RefSeq" id="WP_078697081.1">
    <property type="nucleotide sequence ID" value="NZ_FUYH01000016.1"/>
</dbReference>
<evidence type="ECO:0000313" key="5">
    <source>
        <dbReference type="Proteomes" id="UP000190105"/>
    </source>
</evidence>
<dbReference type="CDD" id="cd12797">
    <property type="entry name" value="M23_peptidase"/>
    <property type="match status" value="1"/>
</dbReference>
<evidence type="ECO:0000256" key="2">
    <source>
        <dbReference type="SAM" id="Phobius"/>
    </source>
</evidence>
<dbReference type="EMBL" id="FUYH01000016">
    <property type="protein sequence ID" value="SKA94578.1"/>
    <property type="molecule type" value="Genomic_DNA"/>
</dbReference>
<dbReference type="GO" id="GO:0004222">
    <property type="term" value="F:metalloendopeptidase activity"/>
    <property type="evidence" value="ECO:0007669"/>
    <property type="project" value="TreeGrafter"/>
</dbReference>
<dbReference type="InterPro" id="IPR050570">
    <property type="entry name" value="Cell_wall_metabolism_enzyme"/>
</dbReference>
<keyword evidence="2" id="KW-0472">Membrane</keyword>
<dbReference type="STRING" id="1147123.SAMN05443428_11631"/>
<dbReference type="PANTHER" id="PTHR21666:SF289">
    <property type="entry name" value="L-ALA--D-GLU ENDOPEPTIDASE"/>
    <property type="match status" value="1"/>
</dbReference>
<keyword evidence="2" id="KW-0812">Transmembrane</keyword>
<reference evidence="5" key="1">
    <citation type="submission" date="2017-02" db="EMBL/GenBank/DDBJ databases">
        <authorList>
            <person name="Varghese N."/>
            <person name="Submissions S."/>
        </authorList>
    </citation>
    <scope>NUCLEOTIDE SEQUENCE [LARGE SCALE GENOMIC DNA]</scope>
    <source>
        <strain evidence="5">USBA 833</strain>
    </source>
</reference>
<keyword evidence="5" id="KW-1185">Reference proteome</keyword>